<gene>
    <name evidence="3" type="ORF">M569_13717</name>
</gene>
<dbReference type="Pfam" id="PF14365">
    <property type="entry name" value="Neprosin_AP"/>
    <property type="match status" value="1"/>
</dbReference>
<dbReference type="Pfam" id="PF03080">
    <property type="entry name" value="Neprosin"/>
    <property type="match status" value="1"/>
</dbReference>
<dbReference type="AlphaFoldDB" id="S8DE78"/>
<keyword evidence="1" id="KW-0732">Signal</keyword>
<dbReference type="PANTHER" id="PTHR31589">
    <property type="entry name" value="PROTEIN, PUTATIVE (DUF239)-RELATED-RELATED"/>
    <property type="match status" value="1"/>
</dbReference>
<evidence type="ECO:0000259" key="2">
    <source>
        <dbReference type="PROSITE" id="PS52045"/>
    </source>
</evidence>
<dbReference type="Gene3D" id="3.90.1320.10">
    <property type="entry name" value="Outer-capsid protein sigma 3, large lobe"/>
    <property type="match status" value="1"/>
</dbReference>
<comment type="caution">
    <text evidence="3">The sequence shown here is derived from an EMBL/GenBank/DDBJ whole genome shotgun (WGS) entry which is preliminary data.</text>
</comment>
<accession>S8DE78</accession>
<keyword evidence="4" id="KW-1185">Reference proteome</keyword>
<feature type="non-terminal residue" evidence="3">
    <location>
        <position position="282"/>
    </location>
</feature>
<dbReference type="PROSITE" id="PS52045">
    <property type="entry name" value="NEPROSIN_PEP_CD"/>
    <property type="match status" value="1"/>
</dbReference>
<protein>
    <recommendedName>
        <fullName evidence="2">Neprosin PEP catalytic domain-containing protein</fullName>
    </recommendedName>
</protein>
<reference evidence="3 4" key="1">
    <citation type="journal article" date="2013" name="BMC Genomics">
        <title>The miniature genome of a carnivorous plant Genlisea aurea contains a low number of genes and short non-coding sequences.</title>
        <authorList>
            <person name="Leushkin E.V."/>
            <person name="Sutormin R.A."/>
            <person name="Nabieva E.R."/>
            <person name="Penin A.A."/>
            <person name="Kondrashov A.S."/>
            <person name="Logacheva M.D."/>
        </authorList>
    </citation>
    <scope>NUCLEOTIDE SEQUENCE [LARGE SCALE GENOMIC DNA]</scope>
</reference>
<dbReference type="PANTHER" id="PTHR31589:SF57">
    <property type="entry name" value="OS06G0474500 PROTEIN"/>
    <property type="match status" value="1"/>
</dbReference>
<evidence type="ECO:0000313" key="4">
    <source>
        <dbReference type="Proteomes" id="UP000015453"/>
    </source>
</evidence>
<feature type="chain" id="PRO_5004549609" description="Neprosin PEP catalytic domain-containing protein" evidence="1">
    <location>
        <begin position="29"/>
        <end position="282"/>
    </location>
</feature>
<dbReference type="Proteomes" id="UP000015453">
    <property type="component" value="Unassembled WGS sequence"/>
</dbReference>
<sequence>MAITSQSLTLLLFCSFLLLTAPCRKAAADDVDDLLLQLNKPYVKSINSPDGDIIDCVDIYSQPGFDDPAMKNRTIEFIPGDYPKDLLPENEVESEGILPQIWQQAGSCPEGTIPMRRTTREDVIRARTTAEGGYFARKRPNSWQRPDAYSVQVDPPNYNEKAIGTKTDGKFFGARGWFGVWKPRVQGNEFSSSQLWVVSDEELDGPEINIVEAGWQVYPAMYGDDRPRFFNYFTRDNSVSTGCYNLQCSGFIQTSSRFALGAALEFSEINGVQHALAIYIFK</sequence>
<proteinExistence type="predicted"/>
<feature type="signal peptide" evidence="1">
    <location>
        <begin position="1"/>
        <end position="28"/>
    </location>
</feature>
<dbReference type="InterPro" id="IPR004314">
    <property type="entry name" value="Neprosin"/>
</dbReference>
<dbReference type="InterPro" id="IPR025521">
    <property type="entry name" value="Neprosin_propep"/>
</dbReference>
<evidence type="ECO:0000313" key="3">
    <source>
        <dbReference type="EMBL" id="EPS61083.1"/>
    </source>
</evidence>
<name>S8DE78_9LAMI</name>
<dbReference type="InterPro" id="IPR053168">
    <property type="entry name" value="Glutamic_endopeptidase"/>
</dbReference>
<organism evidence="3 4">
    <name type="scientific">Genlisea aurea</name>
    <dbReference type="NCBI Taxonomy" id="192259"/>
    <lineage>
        <taxon>Eukaryota</taxon>
        <taxon>Viridiplantae</taxon>
        <taxon>Streptophyta</taxon>
        <taxon>Embryophyta</taxon>
        <taxon>Tracheophyta</taxon>
        <taxon>Spermatophyta</taxon>
        <taxon>Magnoliopsida</taxon>
        <taxon>eudicotyledons</taxon>
        <taxon>Gunneridae</taxon>
        <taxon>Pentapetalae</taxon>
        <taxon>asterids</taxon>
        <taxon>lamiids</taxon>
        <taxon>Lamiales</taxon>
        <taxon>Lentibulariaceae</taxon>
        <taxon>Genlisea</taxon>
    </lineage>
</organism>
<dbReference type="EMBL" id="AUSU01007092">
    <property type="protein sequence ID" value="EPS61083.1"/>
    <property type="molecule type" value="Genomic_DNA"/>
</dbReference>
<dbReference type="OrthoDB" id="1021277at2759"/>
<feature type="domain" description="Neprosin PEP catalytic" evidence="2">
    <location>
        <begin position="152"/>
        <end position="282"/>
    </location>
</feature>
<evidence type="ECO:0000256" key="1">
    <source>
        <dbReference type="SAM" id="SignalP"/>
    </source>
</evidence>